<accession>A0ABW5CZQ2</accession>
<dbReference type="EMBL" id="JBHUIM010000002">
    <property type="protein sequence ID" value="MFD2247538.1"/>
    <property type="molecule type" value="Genomic_DNA"/>
</dbReference>
<keyword evidence="3" id="KW-1185">Reference proteome</keyword>
<comment type="caution">
    <text evidence="2">The sequence shown here is derived from an EMBL/GenBank/DDBJ whole genome shotgun (WGS) entry which is preliminary data.</text>
</comment>
<organism evidence="2 3">
    <name type="scientific">Pontibacter ruber</name>
    <dbReference type="NCBI Taxonomy" id="1343895"/>
    <lineage>
        <taxon>Bacteria</taxon>
        <taxon>Pseudomonadati</taxon>
        <taxon>Bacteroidota</taxon>
        <taxon>Cytophagia</taxon>
        <taxon>Cytophagales</taxon>
        <taxon>Hymenobacteraceae</taxon>
        <taxon>Pontibacter</taxon>
    </lineage>
</organism>
<dbReference type="InterPro" id="IPR058588">
    <property type="entry name" value="E2-CBASS"/>
</dbReference>
<protein>
    <recommendedName>
        <fullName evidence="1">Type II CBASS E2 protein domain-containing protein</fullName>
    </recommendedName>
</protein>
<evidence type="ECO:0000313" key="3">
    <source>
        <dbReference type="Proteomes" id="UP001597374"/>
    </source>
</evidence>
<name>A0ABW5CZQ2_9BACT</name>
<evidence type="ECO:0000259" key="1">
    <source>
        <dbReference type="Pfam" id="PF26395"/>
    </source>
</evidence>
<reference evidence="3" key="1">
    <citation type="journal article" date="2019" name="Int. J. Syst. Evol. Microbiol.">
        <title>The Global Catalogue of Microorganisms (GCM) 10K type strain sequencing project: providing services to taxonomists for standard genome sequencing and annotation.</title>
        <authorList>
            <consortium name="The Broad Institute Genomics Platform"/>
            <consortium name="The Broad Institute Genome Sequencing Center for Infectious Disease"/>
            <person name="Wu L."/>
            <person name="Ma J."/>
        </authorList>
    </citation>
    <scope>NUCLEOTIDE SEQUENCE [LARGE SCALE GENOMIC DNA]</scope>
    <source>
        <strain evidence="3">CGMCC 4.1782</strain>
    </source>
</reference>
<sequence>MKSAYPQFKHKKKDNGSIEFVGNLTVRPELPTYTVSLEYRGSKSPIVRVLNPTLVENPPHFYSDSQSLCLYHPDNYKWKRENLVAKEIVAWTSGWIYFYEVWLQTGIWYGPDAHSNKLIKKKDNI</sequence>
<dbReference type="Pfam" id="PF26395">
    <property type="entry name" value="E2-CBASS"/>
    <property type="match status" value="1"/>
</dbReference>
<dbReference type="Proteomes" id="UP001597374">
    <property type="component" value="Unassembled WGS sequence"/>
</dbReference>
<evidence type="ECO:0000313" key="2">
    <source>
        <dbReference type="EMBL" id="MFD2247538.1"/>
    </source>
</evidence>
<dbReference type="RefSeq" id="WP_250430500.1">
    <property type="nucleotide sequence ID" value="NZ_JALPRR010000003.1"/>
</dbReference>
<proteinExistence type="predicted"/>
<feature type="domain" description="Type II CBASS E2 protein" evidence="1">
    <location>
        <begin position="1"/>
        <end position="114"/>
    </location>
</feature>
<gene>
    <name evidence="2" type="ORF">ACFSKP_14820</name>
</gene>